<dbReference type="EMBL" id="BLLF01000191">
    <property type="protein sequence ID" value="GFH08882.1"/>
    <property type="molecule type" value="Genomic_DNA"/>
</dbReference>
<feature type="non-terminal residue" evidence="2">
    <location>
        <position position="1"/>
    </location>
</feature>
<name>A0A699Z0K2_HAELA</name>
<dbReference type="Proteomes" id="UP000485058">
    <property type="component" value="Unassembled WGS sequence"/>
</dbReference>
<proteinExistence type="predicted"/>
<reference evidence="2 3" key="1">
    <citation type="submission" date="2020-02" db="EMBL/GenBank/DDBJ databases">
        <title>Draft genome sequence of Haematococcus lacustris strain NIES-144.</title>
        <authorList>
            <person name="Morimoto D."/>
            <person name="Nakagawa S."/>
            <person name="Yoshida T."/>
            <person name="Sawayama S."/>
        </authorList>
    </citation>
    <scope>NUCLEOTIDE SEQUENCE [LARGE SCALE GENOMIC DNA]</scope>
    <source>
        <strain evidence="2 3">NIES-144</strain>
    </source>
</reference>
<comment type="caution">
    <text evidence="2">The sequence shown here is derived from an EMBL/GenBank/DDBJ whole genome shotgun (WGS) entry which is preliminary data.</text>
</comment>
<feature type="coiled-coil region" evidence="1">
    <location>
        <begin position="1"/>
        <end position="80"/>
    </location>
</feature>
<organism evidence="2 3">
    <name type="scientific">Haematococcus lacustris</name>
    <name type="common">Green alga</name>
    <name type="synonym">Haematococcus pluvialis</name>
    <dbReference type="NCBI Taxonomy" id="44745"/>
    <lineage>
        <taxon>Eukaryota</taxon>
        <taxon>Viridiplantae</taxon>
        <taxon>Chlorophyta</taxon>
        <taxon>core chlorophytes</taxon>
        <taxon>Chlorophyceae</taxon>
        <taxon>CS clade</taxon>
        <taxon>Chlamydomonadales</taxon>
        <taxon>Haematococcaceae</taxon>
        <taxon>Haematococcus</taxon>
    </lineage>
</organism>
<evidence type="ECO:0000256" key="1">
    <source>
        <dbReference type="SAM" id="Coils"/>
    </source>
</evidence>
<keyword evidence="3" id="KW-1185">Reference proteome</keyword>
<evidence type="ECO:0000313" key="2">
    <source>
        <dbReference type="EMBL" id="GFH08882.1"/>
    </source>
</evidence>
<evidence type="ECO:0000313" key="3">
    <source>
        <dbReference type="Proteomes" id="UP000485058"/>
    </source>
</evidence>
<gene>
    <name evidence="2" type="ORF">HaLaN_03921</name>
</gene>
<keyword evidence="1" id="KW-0175">Coiled coil</keyword>
<protein>
    <submittedName>
        <fullName evidence="2">Uncharacterized protein</fullName>
    </submittedName>
</protein>
<accession>A0A699Z0K2</accession>
<feature type="non-terminal residue" evidence="2">
    <location>
        <position position="114"/>
    </location>
</feature>
<sequence>MSREKELLSQAKQLKRKLEEDERTAKIGLASGGGVEATIDTMREDVESAMAEAALAQERQQLLQLEVTDLQRQRNELSKRGQEVAVEHAAALAPLIDTLRSDITVLRVRQLPPA</sequence>
<dbReference type="AlphaFoldDB" id="A0A699Z0K2"/>